<dbReference type="Proteomes" id="UP000041254">
    <property type="component" value="Unassembled WGS sequence"/>
</dbReference>
<dbReference type="Pfam" id="PF07719">
    <property type="entry name" value="TPR_2"/>
    <property type="match status" value="1"/>
</dbReference>
<dbReference type="GO" id="GO:0005052">
    <property type="term" value="F:peroxisome matrix targeting signal-1 binding"/>
    <property type="evidence" value="ECO:0007669"/>
    <property type="project" value="TreeGrafter"/>
</dbReference>
<feature type="region of interest" description="Disordered" evidence="9">
    <location>
        <begin position="1"/>
        <end position="62"/>
    </location>
</feature>
<keyword evidence="4" id="KW-0963">Cytoplasm</keyword>
<dbReference type="InterPro" id="IPR024111">
    <property type="entry name" value="PEX5/PEX5L"/>
</dbReference>
<dbReference type="GO" id="GO:0005829">
    <property type="term" value="C:cytosol"/>
    <property type="evidence" value="ECO:0007669"/>
    <property type="project" value="TreeGrafter"/>
</dbReference>
<dbReference type="PANTHER" id="PTHR10130">
    <property type="entry name" value="PEROXISOMAL TARGETING SIGNAL 1 RECEPTOR PEX5"/>
    <property type="match status" value="1"/>
</dbReference>
<dbReference type="SUPFAM" id="SSF48452">
    <property type="entry name" value="TPR-like"/>
    <property type="match status" value="1"/>
</dbReference>
<dbReference type="InParanoid" id="A0A0G4FPR9"/>
<protein>
    <recommendedName>
        <fullName evidence="12">Peroxin-5</fullName>
    </recommendedName>
</protein>
<dbReference type="GO" id="GO:0016560">
    <property type="term" value="P:protein import into peroxisome matrix, docking"/>
    <property type="evidence" value="ECO:0007669"/>
    <property type="project" value="TreeGrafter"/>
</dbReference>
<reference evidence="10 11" key="1">
    <citation type="submission" date="2014-11" db="EMBL/GenBank/DDBJ databases">
        <authorList>
            <person name="Zhu J."/>
            <person name="Qi W."/>
            <person name="Song R."/>
        </authorList>
    </citation>
    <scope>NUCLEOTIDE SEQUENCE [LARGE SCALE GENOMIC DNA]</scope>
</reference>
<dbReference type="STRING" id="1169540.A0A0G4FPR9"/>
<evidence type="ECO:0000256" key="7">
    <source>
        <dbReference type="ARBA" id="ARBA00023140"/>
    </source>
</evidence>
<evidence type="ECO:0000256" key="6">
    <source>
        <dbReference type="ARBA" id="ARBA00022803"/>
    </source>
</evidence>
<evidence type="ECO:0000256" key="5">
    <source>
        <dbReference type="ARBA" id="ARBA00022737"/>
    </source>
</evidence>
<dbReference type="PROSITE" id="PS50005">
    <property type="entry name" value="TPR"/>
    <property type="match status" value="3"/>
</dbReference>
<comment type="subcellular location">
    <subcellularLocation>
        <location evidence="2">Cytoplasm</location>
    </subcellularLocation>
    <subcellularLocation>
        <location evidence="1">Peroxisome</location>
    </subcellularLocation>
</comment>
<keyword evidence="7" id="KW-0576">Peroxisome</keyword>
<evidence type="ECO:0000313" key="10">
    <source>
        <dbReference type="EMBL" id="CEM16429.1"/>
    </source>
</evidence>
<dbReference type="PhylomeDB" id="A0A0G4FPR9"/>
<dbReference type="AlphaFoldDB" id="A0A0G4FPR9"/>
<feature type="compositionally biased region" description="Basic and acidic residues" evidence="9">
    <location>
        <begin position="1"/>
        <end position="14"/>
    </location>
</feature>
<dbReference type="OMA" id="PTDSNAW"/>
<dbReference type="GO" id="GO:0005778">
    <property type="term" value="C:peroxisomal membrane"/>
    <property type="evidence" value="ECO:0007669"/>
    <property type="project" value="TreeGrafter"/>
</dbReference>
<dbReference type="InterPro" id="IPR011990">
    <property type="entry name" value="TPR-like_helical_dom_sf"/>
</dbReference>
<dbReference type="VEuPathDB" id="CryptoDB:Vbra_736"/>
<dbReference type="OrthoDB" id="448245at2759"/>
<evidence type="ECO:0008006" key="12">
    <source>
        <dbReference type="Google" id="ProtNLM"/>
    </source>
</evidence>
<sequence length="543" mass="60851">MFSDVWRDPTHVWRDPALIPPPPYTRQQHPPQQQQPPVAATRAADEQQVAAQSDDTDQLGLDRERARQLVERLRATGEERFAQSKFVSFVDKVAKGDINFRQNKVVDREGREVDWDELYASQPSPHHQQPLEESLNDAWDNALNEFVAKGPEEMQQMWRELVQANEDGTAADGDTRQEAQKLEDFFEKTWQSFKPPEDMESLWREVEAKEASPEQPQYQFQPNNPYTNMPSPLQLAQEHLQAGRTDEAILALEGEVSQNPESSEGWRLLGQLHAENDQDVEAIYCLKKGHEVDPYNLDSLLALGVSCTNELDAPQALSHLKTWLANHEEFQSLDGVTAPTPPLSDFLAVKQQVASLFTRAAAMSSVVNSPALTDVHVALGVVHTIDRNFEAAIHHFAEALKARPKDYSLWNKLGATLANSGHSEASLAAYHQALALKPNYTRGWSNLAIAHANLDHYEDAIRFYLTALSLNGKAKHIWHYIHTALLHQGRYDLLTAVEQQSVPALATHFPGVVSRDALPPPSSEPPEDSKLVLSRIYASLAHG</sequence>
<dbReference type="SMART" id="SM00028">
    <property type="entry name" value="TPR"/>
    <property type="match status" value="4"/>
</dbReference>
<evidence type="ECO:0000313" key="11">
    <source>
        <dbReference type="Proteomes" id="UP000041254"/>
    </source>
</evidence>
<keyword evidence="6 8" id="KW-0802">TPR repeat</keyword>
<dbReference type="PANTHER" id="PTHR10130:SF0">
    <property type="entry name" value="GH08708P"/>
    <property type="match status" value="1"/>
</dbReference>
<gene>
    <name evidence="10" type="ORF">Vbra_736</name>
</gene>
<feature type="compositionally biased region" description="Low complexity" evidence="9">
    <location>
        <begin position="25"/>
        <end position="37"/>
    </location>
</feature>
<evidence type="ECO:0000256" key="9">
    <source>
        <dbReference type="SAM" id="MobiDB-lite"/>
    </source>
</evidence>
<evidence type="ECO:0000256" key="1">
    <source>
        <dbReference type="ARBA" id="ARBA00004275"/>
    </source>
</evidence>
<feature type="repeat" description="TPR" evidence="8">
    <location>
        <begin position="441"/>
        <end position="474"/>
    </location>
</feature>
<proteinExistence type="inferred from homology"/>
<dbReference type="EMBL" id="CDMY01000477">
    <property type="protein sequence ID" value="CEM16429.1"/>
    <property type="molecule type" value="Genomic_DNA"/>
</dbReference>
<evidence type="ECO:0000256" key="3">
    <source>
        <dbReference type="ARBA" id="ARBA00005348"/>
    </source>
</evidence>
<evidence type="ECO:0000256" key="2">
    <source>
        <dbReference type="ARBA" id="ARBA00004496"/>
    </source>
</evidence>
<feature type="repeat" description="TPR" evidence="8">
    <location>
        <begin position="373"/>
        <end position="406"/>
    </location>
</feature>
<keyword evidence="5" id="KW-0677">Repeat</keyword>
<accession>A0A0G4FPR9</accession>
<dbReference type="InterPro" id="IPR013105">
    <property type="entry name" value="TPR_2"/>
</dbReference>
<dbReference type="InterPro" id="IPR019734">
    <property type="entry name" value="TPR_rpt"/>
</dbReference>
<dbReference type="Gene3D" id="1.25.40.10">
    <property type="entry name" value="Tetratricopeptide repeat domain"/>
    <property type="match status" value="1"/>
</dbReference>
<evidence type="ECO:0000256" key="4">
    <source>
        <dbReference type="ARBA" id="ARBA00022490"/>
    </source>
</evidence>
<comment type="similarity">
    <text evidence="3">Belongs to the peroxisomal targeting signal receptor family.</text>
</comment>
<dbReference type="Pfam" id="PF13432">
    <property type="entry name" value="TPR_16"/>
    <property type="match status" value="2"/>
</dbReference>
<keyword evidence="11" id="KW-1185">Reference proteome</keyword>
<organism evidence="10 11">
    <name type="scientific">Vitrella brassicaformis (strain CCMP3155)</name>
    <dbReference type="NCBI Taxonomy" id="1169540"/>
    <lineage>
        <taxon>Eukaryota</taxon>
        <taxon>Sar</taxon>
        <taxon>Alveolata</taxon>
        <taxon>Colpodellida</taxon>
        <taxon>Vitrellaceae</taxon>
        <taxon>Vitrella</taxon>
    </lineage>
</organism>
<evidence type="ECO:0000256" key="8">
    <source>
        <dbReference type="PROSITE-ProRule" id="PRU00339"/>
    </source>
</evidence>
<name>A0A0G4FPR9_VITBC</name>
<feature type="repeat" description="TPR" evidence="8">
    <location>
        <begin position="407"/>
        <end position="440"/>
    </location>
</feature>